<dbReference type="RefSeq" id="WP_114296802.1">
    <property type="nucleotide sequence ID" value="NZ_QPJT01000005.1"/>
</dbReference>
<feature type="binding site" evidence="5">
    <location>
        <position position="48"/>
    </location>
    <ligand>
        <name>ATP</name>
        <dbReference type="ChEBI" id="CHEBI:30616"/>
    </ligand>
</feature>
<proteinExistence type="predicted"/>
<keyword evidence="3 7" id="KW-0418">Kinase</keyword>
<keyword evidence="2 5" id="KW-0547">Nucleotide-binding</keyword>
<dbReference type="InterPro" id="IPR045269">
    <property type="entry name" value="Atg1-like"/>
</dbReference>
<dbReference type="EMBL" id="QPJT01000005">
    <property type="protein sequence ID" value="RCX18249.1"/>
    <property type="molecule type" value="Genomic_DNA"/>
</dbReference>
<dbReference type="GO" id="GO:0005524">
    <property type="term" value="F:ATP binding"/>
    <property type="evidence" value="ECO:0007669"/>
    <property type="project" value="UniProtKB-UniRule"/>
</dbReference>
<dbReference type="InterPro" id="IPR000719">
    <property type="entry name" value="Prot_kinase_dom"/>
</dbReference>
<sequence length="661" mass="73372">MHDMEYVKRYEPVWGSWSIDSFIGDGSFGKVYRVSKEDWGFKYISALKFISVPSPEQYREAVASVSSDPQILAAYFTDAVKSIINEIRLMYSLRGNSSIISYEDHLVERRADGTGWDILIRMEYACSLSEYAARNDMSAEKVITLGIDICEALEACSRKGIIHRDIKGENIFISEGGGFKLGDFGISRELSGSGRAGSMKGTPLYMAPEIYRGQTYDSRADLYSLGIVLYKLMNYGRLPFMPPYPLEIKYKDSEAAFEKRMCGEMPPPPLQAGEDFGKAIMKACSFNPEERHASASELRAELSTILLGMSQNARSQLVSCAKSPRQEGNSVQAEPTEIISSPANAYNAALEETVSIFSVSPQYSLNRHDYEKGTPGNIVNGGIVCAHGAHIYYSPVNHDSLLIREGHDGSGQIILSRDLCWFINIAGNTLCYSNASDDDSLYKINTDGSGRTKLSDDRCWDLRIAGDTIYYINESDGYGIYSIKTDGSGRTKIAGDSSGSLNLSSEWLYYSNKSDGGKLYKMTSGGMERTKLNDDNSDFVNISGEWLYYCNKSDGFRMYRIKTDGTCRAMLCGDMSLSLNVHDGWVYYSNKSDNGSLYRISIHGRDRLKLTHTGADYINIAGEWIYYCSTDEGGKLCRIGLDGKGRSNSSSSEGMSLQSRQ</sequence>
<dbReference type="InterPro" id="IPR017441">
    <property type="entry name" value="Protein_kinase_ATP_BS"/>
</dbReference>
<dbReference type="AlphaFoldDB" id="A0A369B9N5"/>
<evidence type="ECO:0000313" key="7">
    <source>
        <dbReference type="EMBL" id="RCX18249.1"/>
    </source>
</evidence>
<dbReference type="CDD" id="cd14014">
    <property type="entry name" value="STKc_PknB_like"/>
    <property type="match status" value="1"/>
</dbReference>
<dbReference type="GO" id="GO:0005829">
    <property type="term" value="C:cytosol"/>
    <property type="evidence" value="ECO:0007669"/>
    <property type="project" value="TreeGrafter"/>
</dbReference>
<gene>
    <name evidence="7" type="ORF">DFR58_1057</name>
</gene>
<dbReference type="SMART" id="SM00220">
    <property type="entry name" value="S_TKc"/>
    <property type="match status" value="1"/>
</dbReference>
<dbReference type="PROSITE" id="PS00108">
    <property type="entry name" value="PROTEIN_KINASE_ST"/>
    <property type="match status" value="1"/>
</dbReference>
<dbReference type="Pfam" id="PF00069">
    <property type="entry name" value="Pkinase"/>
    <property type="match status" value="1"/>
</dbReference>
<dbReference type="GO" id="GO:0004674">
    <property type="term" value="F:protein serine/threonine kinase activity"/>
    <property type="evidence" value="ECO:0007669"/>
    <property type="project" value="UniProtKB-KW"/>
</dbReference>
<evidence type="ECO:0000256" key="2">
    <source>
        <dbReference type="ARBA" id="ARBA00022741"/>
    </source>
</evidence>
<dbReference type="SUPFAM" id="SSF56112">
    <property type="entry name" value="Protein kinase-like (PK-like)"/>
    <property type="match status" value="1"/>
</dbReference>
<dbReference type="SUPFAM" id="SSF69304">
    <property type="entry name" value="Tricorn protease N-terminal domain"/>
    <property type="match status" value="1"/>
</dbReference>
<evidence type="ECO:0000313" key="8">
    <source>
        <dbReference type="Proteomes" id="UP000253034"/>
    </source>
</evidence>
<dbReference type="PANTHER" id="PTHR24348">
    <property type="entry name" value="SERINE/THREONINE-PROTEIN KINASE UNC-51-RELATED"/>
    <property type="match status" value="1"/>
</dbReference>
<dbReference type="InterPro" id="IPR011009">
    <property type="entry name" value="Kinase-like_dom_sf"/>
</dbReference>
<dbReference type="Gene3D" id="1.10.510.10">
    <property type="entry name" value="Transferase(Phosphotransferase) domain 1"/>
    <property type="match status" value="1"/>
</dbReference>
<organism evidence="7 8">
    <name type="scientific">Anaerobacterium chartisolvens</name>
    <dbReference type="NCBI Taxonomy" id="1297424"/>
    <lineage>
        <taxon>Bacteria</taxon>
        <taxon>Bacillati</taxon>
        <taxon>Bacillota</taxon>
        <taxon>Clostridia</taxon>
        <taxon>Eubacteriales</taxon>
        <taxon>Oscillospiraceae</taxon>
        <taxon>Anaerobacterium</taxon>
    </lineage>
</organism>
<feature type="domain" description="Protein kinase" evidence="6">
    <location>
        <begin position="17"/>
        <end position="306"/>
    </location>
</feature>
<dbReference type="InterPro" id="IPR008271">
    <property type="entry name" value="Ser/Thr_kinase_AS"/>
</dbReference>
<evidence type="ECO:0000256" key="3">
    <source>
        <dbReference type="ARBA" id="ARBA00022777"/>
    </source>
</evidence>
<keyword evidence="7" id="KW-0723">Serine/threonine-protein kinase</keyword>
<dbReference type="Pfam" id="PF16472">
    <property type="entry name" value="DUF5050"/>
    <property type="match status" value="1"/>
</dbReference>
<evidence type="ECO:0000256" key="1">
    <source>
        <dbReference type="ARBA" id="ARBA00022679"/>
    </source>
</evidence>
<evidence type="ECO:0000256" key="4">
    <source>
        <dbReference type="ARBA" id="ARBA00022840"/>
    </source>
</evidence>
<keyword evidence="4 5" id="KW-0067">ATP-binding</keyword>
<dbReference type="InterPro" id="IPR011042">
    <property type="entry name" value="6-blade_b-propeller_TolB-like"/>
</dbReference>
<keyword evidence="1" id="KW-0808">Transferase</keyword>
<reference evidence="7 8" key="1">
    <citation type="submission" date="2018-07" db="EMBL/GenBank/DDBJ databases">
        <title>Genomic Encyclopedia of Type Strains, Phase IV (KMG-IV): sequencing the most valuable type-strain genomes for metagenomic binning, comparative biology and taxonomic classification.</title>
        <authorList>
            <person name="Goeker M."/>
        </authorList>
    </citation>
    <scope>NUCLEOTIDE SEQUENCE [LARGE SCALE GENOMIC DNA]</scope>
    <source>
        <strain evidence="7 8">DSM 27016</strain>
    </source>
</reference>
<dbReference type="PROSITE" id="PS00107">
    <property type="entry name" value="PROTEIN_KINASE_ATP"/>
    <property type="match status" value="1"/>
</dbReference>
<dbReference type="PROSITE" id="PS50011">
    <property type="entry name" value="PROTEIN_KINASE_DOM"/>
    <property type="match status" value="1"/>
</dbReference>
<protein>
    <submittedName>
        <fullName evidence="7">Serine/threonine protein kinase</fullName>
    </submittedName>
</protein>
<dbReference type="GO" id="GO:0034045">
    <property type="term" value="C:phagophore assembly site membrane"/>
    <property type="evidence" value="ECO:0007669"/>
    <property type="project" value="TreeGrafter"/>
</dbReference>
<dbReference type="InterPro" id="IPR032485">
    <property type="entry name" value="LRP1-like_beta_prop"/>
</dbReference>
<dbReference type="Gene3D" id="3.30.200.20">
    <property type="entry name" value="Phosphorylase Kinase, domain 1"/>
    <property type="match status" value="1"/>
</dbReference>
<dbReference type="OrthoDB" id="27389at2"/>
<dbReference type="Proteomes" id="UP000253034">
    <property type="component" value="Unassembled WGS sequence"/>
</dbReference>
<keyword evidence="8" id="KW-1185">Reference proteome</keyword>
<evidence type="ECO:0000256" key="5">
    <source>
        <dbReference type="PROSITE-ProRule" id="PRU10141"/>
    </source>
</evidence>
<accession>A0A369B9N5</accession>
<comment type="caution">
    <text evidence="7">The sequence shown here is derived from an EMBL/GenBank/DDBJ whole genome shotgun (WGS) entry which is preliminary data.</text>
</comment>
<dbReference type="Gene3D" id="2.120.10.30">
    <property type="entry name" value="TolB, C-terminal domain"/>
    <property type="match status" value="1"/>
</dbReference>
<evidence type="ECO:0000259" key="6">
    <source>
        <dbReference type="PROSITE" id="PS50011"/>
    </source>
</evidence>
<dbReference type="GO" id="GO:0005776">
    <property type="term" value="C:autophagosome"/>
    <property type="evidence" value="ECO:0007669"/>
    <property type="project" value="TreeGrafter"/>
</dbReference>
<dbReference type="PANTHER" id="PTHR24348:SF22">
    <property type="entry name" value="NON-SPECIFIC SERINE_THREONINE PROTEIN KINASE"/>
    <property type="match status" value="1"/>
</dbReference>
<name>A0A369B9N5_9FIRM</name>
<dbReference type="GO" id="GO:0042594">
    <property type="term" value="P:response to starvation"/>
    <property type="evidence" value="ECO:0007669"/>
    <property type="project" value="TreeGrafter"/>
</dbReference>